<dbReference type="Gene3D" id="4.10.280.10">
    <property type="entry name" value="Helix-loop-helix DNA-binding domain"/>
    <property type="match status" value="1"/>
</dbReference>
<gene>
    <name evidence="5" type="ORF">BD410DRAFT_24925</name>
</gene>
<feature type="compositionally biased region" description="Pro residues" evidence="3">
    <location>
        <begin position="396"/>
        <end position="421"/>
    </location>
</feature>
<feature type="compositionally biased region" description="Basic and acidic residues" evidence="3">
    <location>
        <begin position="29"/>
        <end position="45"/>
    </location>
</feature>
<protein>
    <recommendedName>
        <fullName evidence="4">BHLH domain-containing protein</fullName>
    </recommendedName>
</protein>
<dbReference type="CDD" id="cd19690">
    <property type="entry name" value="bHLHzip_spESC1_like"/>
    <property type="match status" value="1"/>
</dbReference>
<feature type="compositionally biased region" description="Polar residues" evidence="3">
    <location>
        <begin position="428"/>
        <end position="451"/>
    </location>
</feature>
<dbReference type="GO" id="GO:0003700">
    <property type="term" value="F:DNA-binding transcription factor activity"/>
    <property type="evidence" value="ECO:0007669"/>
    <property type="project" value="TreeGrafter"/>
</dbReference>
<feature type="compositionally biased region" description="Low complexity" evidence="3">
    <location>
        <begin position="147"/>
        <end position="169"/>
    </location>
</feature>
<dbReference type="PANTHER" id="PTHR10328:SF15">
    <property type="entry name" value="BHLH TRANSCRIPTION FACTOR"/>
    <property type="match status" value="1"/>
</dbReference>
<dbReference type="EMBL" id="ML170156">
    <property type="protein sequence ID" value="TDL29486.1"/>
    <property type="molecule type" value="Genomic_DNA"/>
</dbReference>
<dbReference type="VEuPathDB" id="FungiDB:BD410DRAFT_24925"/>
<feature type="region of interest" description="Disordered" evidence="3">
    <location>
        <begin position="387"/>
        <end position="451"/>
    </location>
</feature>
<dbReference type="GO" id="GO:0003677">
    <property type="term" value="F:DNA binding"/>
    <property type="evidence" value="ECO:0007669"/>
    <property type="project" value="UniProtKB-KW"/>
</dbReference>
<dbReference type="OrthoDB" id="8964853at2759"/>
<keyword evidence="1" id="KW-0238">DNA-binding</keyword>
<dbReference type="AlphaFoldDB" id="A0A4R5XGH5"/>
<dbReference type="PANTHER" id="PTHR10328">
    <property type="entry name" value="PROTEIN MAX MYC-ASSOCIATED FACTOR X"/>
    <property type="match status" value="1"/>
</dbReference>
<reference evidence="5 6" key="1">
    <citation type="submission" date="2018-06" db="EMBL/GenBank/DDBJ databases">
        <title>A transcriptomic atlas of mushroom development highlights an independent origin of complex multicellularity.</title>
        <authorList>
            <consortium name="DOE Joint Genome Institute"/>
            <person name="Krizsan K."/>
            <person name="Almasi E."/>
            <person name="Merenyi Z."/>
            <person name="Sahu N."/>
            <person name="Viragh M."/>
            <person name="Koszo T."/>
            <person name="Mondo S."/>
            <person name="Kiss B."/>
            <person name="Balint B."/>
            <person name="Kues U."/>
            <person name="Barry K."/>
            <person name="Hegedus J.C."/>
            <person name="Henrissat B."/>
            <person name="Johnson J."/>
            <person name="Lipzen A."/>
            <person name="Ohm R."/>
            <person name="Nagy I."/>
            <person name="Pangilinan J."/>
            <person name="Yan J."/>
            <person name="Xiong Y."/>
            <person name="Grigoriev I.V."/>
            <person name="Hibbett D.S."/>
            <person name="Nagy L.G."/>
        </authorList>
    </citation>
    <scope>NUCLEOTIDE SEQUENCE [LARGE SCALE GENOMIC DNA]</scope>
    <source>
        <strain evidence="5 6">SZMC22713</strain>
    </source>
</reference>
<dbReference type="STRING" id="50990.A0A4R5XGH5"/>
<keyword evidence="6" id="KW-1185">Reference proteome</keyword>
<feature type="compositionally biased region" description="Polar residues" evidence="3">
    <location>
        <begin position="261"/>
        <end position="283"/>
    </location>
</feature>
<dbReference type="InterPro" id="IPR011598">
    <property type="entry name" value="bHLH_dom"/>
</dbReference>
<dbReference type="GO" id="GO:0046983">
    <property type="term" value="F:protein dimerization activity"/>
    <property type="evidence" value="ECO:0007669"/>
    <property type="project" value="InterPro"/>
</dbReference>
<dbReference type="PROSITE" id="PS50888">
    <property type="entry name" value="BHLH"/>
    <property type="match status" value="1"/>
</dbReference>
<dbReference type="Pfam" id="PF00010">
    <property type="entry name" value="HLH"/>
    <property type="match status" value="1"/>
</dbReference>
<name>A0A4R5XGH5_9AGAM</name>
<feature type="region of interest" description="Disordered" evidence="3">
    <location>
        <begin position="212"/>
        <end position="328"/>
    </location>
</feature>
<keyword evidence="2" id="KW-0539">Nucleus</keyword>
<feature type="domain" description="BHLH" evidence="4">
    <location>
        <begin position="314"/>
        <end position="365"/>
    </location>
</feature>
<organism evidence="5 6">
    <name type="scientific">Rickenella mellea</name>
    <dbReference type="NCBI Taxonomy" id="50990"/>
    <lineage>
        <taxon>Eukaryota</taxon>
        <taxon>Fungi</taxon>
        <taxon>Dikarya</taxon>
        <taxon>Basidiomycota</taxon>
        <taxon>Agaricomycotina</taxon>
        <taxon>Agaricomycetes</taxon>
        <taxon>Hymenochaetales</taxon>
        <taxon>Rickenellaceae</taxon>
        <taxon>Rickenella</taxon>
    </lineage>
</organism>
<dbReference type="InterPro" id="IPR036638">
    <property type="entry name" value="HLH_DNA-bd_sf"/>
</dbReference>
<dbReference type="SUPFAM" id="SSF47459">
    <property type="entry name" value="HLH, helix-loop-helix DNA-binding domain"/>
    <property type="match status" value="1"/>
</dbReference>
<evidence type="ECO:0000313" key="6">
    <source>
        <dbReference type="Proteomes" id="UP000294933"/>
    </source>
</evidence>
<sequence>MQTDSNSKTPSRKPAEIVTNTDTGTMDYPMRRHPGESGRSPRADDGSLGQPRGSSLSPSSHAGQKRKTSSDRSAFPPVTEEIDPQLVGPGVHSGVAGEQEGPAPKRRGSAFDTQRIAQLSLYDRRGSVDARMGNAPNWWGDDRRDSTSSMFSSGSLGSSVSYSPGFSGDSHGRPAGNMATFAWPPSAGPSDAPTAPGMHEEVDPNIARQFEAPIPPHSLVTGMQFDRRMSAPEGMPSTTSARPERVLRSRSRPPSRATAAGTRSNDTSAGLAQSAGANNNNDQDGPPSATSSAGSSMQPGGKDAGSTPYSRSPELRVSHKLAERKRRKEMKDLFDELRDHLPADRGMKASKWEILSKAIDFIGQMKQTHTDMAREIEMLRHELEATRHGVSFGHPSGPPHPVVYGQAPPPIPQQYPPPGGPPQVQQPNSRPGSSQNAFPPNGSQPVANGKT</sequence>
<proteinExistence type="predicted"/>
<dbReference type="InterPro" id="IPR040106">
    <property type="entry name" value="Esc1_bHLHzip"/>
</dbReference>
<evidence type="ECO:0000259" key="4">
    <source>
        <dbReference type="PROSITE" id="PS50888"/>
    </source>
</evidence>
<evidence type="ECO:0000256" key="1">
    <source>
        <dbReference type="ARBA" id="ARBA00023125"/>
    </source>
</evidence>
<evidence type="ECO:0000256" key="2">
    <source>
        <dbReference type="ARBA" id="ARBA00023242"/>
    </source>
</evidence>
<feature type="compositionally biased region" description="Low complexity" evidence="3">
    <location>
        <begin position="285"/>
        <end position="296"/>
    </location>
</feature>
<evidence type="ECO:0000256" key="3">
    <source>
        <dbReference type="SAM" id="MobiDB-lite"/>
    </source>
</evidence>
<feature type="region of interest" description="Disordered" evidence="3">
    <location>
        <begin position="1"/>
        <end position="200"/>
    </location>
</feature>
<feature type="compositionally biased region" description="Polar residues" evidence="3">
    <location>
        <begin position="52"/>
        <end position="62"/>
    </location>
</feature>
<accession>A0A4R5XGH5</accession>
<dbReference type="Proteomes" id="UP000294933">
    <property type="component" value="Unassembled WGS sequence"/>
</dbReference>
<dbReference type="GO" id="GO:0045944">
    <property type="term" value="P:positive regulation of transcription by RNA polymerase II"/>
    <property type="evidence" value="ECO:0007669"/>
    <property type="project" value="TreeGrafter"/>
</dbReference>
<dbReference type="GO" id="GO:0090575">
    <property type="term" value="C:RNA polymerase II transcription regulator complex"/>
    <property type="evidence" value="ECO:0007669"/>
    <property type="project" value="TreeGrafter"/>
</dbReference>
<dbReference type="SMART" id="SM00353">
    <property type="entry name" value="HLH"/>
    <property type="match status" value="1"/>
</dbReference>
<evidence type="ECO:0000313" key="5">
    <source>
        <dbReference type="EMBL" id="TDL29486.1"/>
    </source>
</evidence>